<proteinExistence type="predicted"/>
<evidence type="ECO:0000313" key="2">
    <source>
        <dbReference type="EMBL" id="UUY03162.1"/>
    </source>
</evidence>
<dbReference type="InterPro" id="IPR045598">
    <property type="entry name" value="DUF6457"/>
</dbReference>
<gene>
    <name evidence="2" type="ORF">LRS13_21200</name>
</gene>
<name>A0ABY5PF12_9ACTN</name>
<protein>
    <submittedName>
        <fullName evidence="2">DUF6457 domain-containing protein</fullName>
    </submittedName>
</protein>
<dbReference type="Proteomes" id="UP001058860">
    <property type="component" value="Chromosome"/>
</dbReference>
<evidence type="ECO:0000259" key="1">
    <source>
        <dbReference type="Pfam" id="PF20058"/>
    </source>
</evidence>
<keyword evidence="3" id="KW-1185">Reference proteome</keyword>
<sequence>MTAEEFVTAFAAAAGAPAPTEEEIAQLLDLAAVAAHSSERIAAPLCCYVAGATGKPVAELLDVARQIAETGKAS</sequence>
<evidence type="ECO:0000313" key="3">
    <source>
        <dbReference type="Proteomes" id="UP001058860"/>
    </source>
</evidence>
<dbReference type="EMBL" id="CP088295">
    <property type="protein sequence ID" value="UUY03162.1"/>
    <property type="molecule type" value="Genomic_DNA"/>
</dbReference>
<organism evidence="2 3">
    <name type="scientific">Svornostia abyssi</name>
    <dbReference type="NCBI Taxonomy" id="2898438"/>
    <lineage>
        <taxon>Bacteria</taxon>
        <taxon>Bacillati</taxon>
        <taxon>Actinomycetota</taxon>
        <taxon>Thermoleophilia</taxon>
        <taxon>Solirubrobacterales</taxon>
        <taxon>Baekduiaceae</taxon>
        <taxon>Svornostia</taxon>
    </lineage>
</organism>
<feature type="domain" description="DUF6457" evidence="1">
    <location>
        <begin position="3"/>
        <end position="56"/>
    </location>
</feature>
<dbReference type="Pfam" id="PF20058">
    <property type="entry name" value="DUF6457"/>
    <property type="match status" value="1"/>
</dbReference>
<dbReference type="RefSeq" id="WP_353863674.1">
    <property type="nucleotide sequence ID" value="NZ_CP088295.1"/>
</dbReference>
<reference evidence="3" key="1">
    <citation type="submission" date="2021-11" db="EMBL/GenBank/DDBJ databases">
        <title>Cultivation dependent microbiological survey of springs from the worlds oldest radium mine currently devoted to the extraction of radon-saturated water.</title>
        <authorList>
            <person name="Kapinusova G."/>
            <person name="Smrhova T."/>
            <person name="Strejcek M."/>
            <person name="Suman J."/>
            <person name="Jani K."/>
            <person name="Pajer P."/>
            <person name="Uhlik O."/>
        </authorList>
    </citation>
    <scope>NUCLEOTIDE SEQUENCE [LARGE SCALE GENOMIC DNA]</scope>
    <source>
        <strain evidence="3">J379</strain>
    </source>
</reference>
<accession>A0ABY5PF12</accession>